<dbReference type="InterPro" id="IPR018715">
    <property type="entry name" value="DUF2239"/>
</dbReference>
<gene>
    <name evidence="1" type="ORF">HNQ70_003268</name>
</gene>
<organism evidence="1 2">
    <name type="scientific">Quisquiliibacterium transsilvanicum</name>
    <dbReference type="NCBI Taxonomy" id="1549638"/>
    <lineage>
        <taxon>Bacteria</taxon>
        <taxon>Pseudomonadati</taxon>
        <taxon>Pseudomonadota</taxon>
        <taxon>Betaproteobacteria</taxon>
        <taxon>Burkholderiales</taxon>
        <taxon>Burkholderiaceae</taxon>
        <taxon>Quisquiliibacterium</taxon>
    </lineage>
</organism>
<sequence>MSVTHPTHAAFVGHQLLALGDLQQAATAVFRAVALDPDASILVFSSETGRLVDLDLRGTEDAVAARYAQTAAVPADSTKDPGVTRTRGRPRLGVVSREVTLLPEHWAWLAAQPGGASVALRKLVLQAMRSSAGQDASRHARDRTYAFMSAIAGDFPGFEEATRALFAGDLERLAALTASWPPDVRKHVARLLQPAGDESAG</sequence>
<keyword evidence="2" id="KW-1185">Reference proteome</keyword>
<accession>A0A7W8HLD3</accession>
<protein>
    <recommendedName>
        <fullName evidence="3">DUF2239 family protein</fullName>
    </recommendedName>
</protein>
<dbReference type="Pfam" id="PF09998">
    <property type="entry name" value="DUF2239"/>
    <property type="match status" value="1"/>
</dbReference>
<comment type="caution">
    <text evidence="1">The sequence shown here is derived from an EMBL/GenBank/DDBJ whole genome shotgun (WGS) entry which is preliminary data.</text>
</comment>
<evidence type="ECO:0008006" key="3">
    <source>
        <dbReference type="Google" id="ProtNLM"/>
    </source>
</evidence>
<evidence type="ECO:0000313" key="2">
    <source>
        <dbReference type="Proteomes" id="UP000532440"/>
    </source>
</evidence>
<dbReference type="Proteomes" id="UP000532440">
    <property type="component" value="Unassembled WGS sequence"/>
</dbReference>
<name>A0A7W8HLD3_9BURK</name>
<reference evidence="1 2" key="1">
    <citation type="submission" date="2020-08" db="EMBL/GenBank/DDBJ databases">
        <title>Genomic Encyclopedia of Type Strains, Phase IV (KMG-IV): sequencing the most valuable type-strain genomes for metagenomic binning, comparative biology and taxonomic classification.</title>
        <authorList>
            <person name="Goeker M."/>
        </authorList>
    </citation>
    <scope>NUCLEOTIDE SEQUENCE [LARGE SCALE GENOMIC DNA]</scope>
    <source>
        <strain evidence="1 2">DSM 29781</strain>
    </source>
</reference>
<evidence type="ECO:0000313" key="1">
    <source>
        <dbReference type="EMBL" id="MBB5273240.1"/>
    </source>
</evidence>
<dbReference type="EMBL" id="JACHGB010000006">
    <property type="protein sequence ID" value="MBB5273240.1"/>
    <property type="molecule type" value="Genomic_DNA"/>
</dbReference>
<dbReference type="AlphaFoldDB" id="A0A7W8HLD3"/>
<proteinExistence type="predicted"/>